<reference evidence="17" key="1">
    <citation type="submission" date="2020-11" db="EMBL/GenBank/DDBJ databases">
        <authorList>
            <person name="Tran Van P."/>
        </authorList>
    </citation>
    <scope>NUCLEOTIDE SEQUENCE</scope>
</reference>
<dbReference type="PROSITE" id="PS00211">
    <property type="entry name" value="ABC_TRANSPORTER_1"/>
    <property type="match status" value="2"/>
</dbReference>
<keyword evidence="4" id="KW-0813">Transport</keyword>
<dbReference type="SMART" id="SM00382">
    <property type="entry name" value="AAA"/>
    <property type="match status" value="2"/>
</dbReference>
<dbReference type="PROSITE" id="PS50893">
    <property type="entry name" value="ABC_TRANSPORTER_2"/>
    <property type="match status" value="2"/>
</dbReference>
<comment type="subcellular location">
    <subcellularLocation>
        <location evidence="1">Membrane</location>
        <topology evidence="1">Multi-pass membrane protein</topology>
    </subcellularLocation>
</comment>
<feature type="domain" description="ABC transporter" evidence="15">
    <location>
        <begin position="156"/>
        <end position="392"/>
    </location>
</feature>
<dbReference type="InterPro" id="IPR011527">
    <property type="entry name" value="ABC1_TM_dom"/>
</dbReference>
<keyword evidence="18" id="KW-1185">Reference proteome</keyword>
<evidence type="ECO:0000259" key="15">
    <source>
        <dbReference type="PROSITE" id="PS50893"/>
    </source>
</evidence>
<keyword evidence="10 14" id="KW-1133">Transmembrane helix</keyword>
<feature type="transmembrane region" description="Helical" evidence="14">
    <location>
        <begin position="522"/>
        <end position="550"/>
    </location>
</feature>
<dbReference type="GO" id="GO:0005524">
    <property type="term" value="F:ATP binding"/>
    <property type="evidence" value="ECO:0007669"/>
    <property type="project" value="UniProtKB-KW"/>
</dbReference>
<dbReference type="CDD" id="cd18578">
    <property type="entry name" value="ABC_6TM_Pgp_ABCB1_D2_like"/>
    <property type="match status" value="1"/>
</dbReference>
<evidence type="ECO:0000256" key="7">
    <source>
        <dbReference type="ARBA" id="ARBA00022741"/>
    </source>
</evidence>
<dbReference type="FunFam" id="3.40.50.300:FF:000205">
    <property type="entry name" value="ABC transporter B family member 4"/>
    <property type="match status" value="1"/>
</dbReference>
<dbReference type="PROSITE" id="PS50929">
    <property type="entry name" value="ABC_TM1F"/>
    <property type="match status" value="2"/>
</dbReference>
<dbReference type="EMBL" id="CAJPIZ010005067">
    <property type="protein sequence ID" value="CAG2108236.1"/>
    <property type="molecule type" value="Genomic_DNA"/>
</dbReference>
<dbReference type="AlphaFoldDB" id="A0A7R9KR23"/>
<dbReference type="GO" id="GO:0090374">
    <property type="term" value="P:oligopeptide export from mitochondrion"/>
    <property type="evidence" value="ECO:0007669"/>
    <property type="project" value="TreeGrafter"/>
</dbReference>
<dbReference type="GO" id="GO:0016887">
    <property type="term" value="F:ATP hydrolysis activity"/>
    <property type="evidence" value="ECO:0007669"/>
    <property type="project" value="InterPro"/>
</dbReference>
<gene>
    <name evidence="17" type="ORF">OSB1V03_LOCUS8231</name>
</gene>
<evidence type="ECO:0000256" key="14">
    <source>
        <dbReference type="SAM" id="Phobius"/>
    </source>
</evidence>
<dbReference type="InterPro" id="IPR003593">
    <property type="entry name" value="AAA+_ATPase"/>
</dbReference>
<comment type="catalytic activity">
    <reaction evidence="13">
        <text>ATP + H2O + xenobioticSide 1 = ADP + phosphate + xenobioticSide 2.</text>
        <dbReference type="EC" id="7.6.2.2"/>
    </reaction>
</comment>
<dbReference type="PANTHER" id="PTHR43394:SF18">
    <property type="entry name" value="ABC TRANSPORTER B FAMILY MEMBER 11-LIKE"/>
    <property type="match status" value="1"/>
</dbReference>
<feature type="transmembrane region" description="Helical" evidence="14">
    <location>
        <begin position="51"/>
        <end position="74"/>
    </location>
</feature>
<feature type="transmembrane region" description="Helical" evidence="14">
    <location>
        <begin position="709"/>
        <end position="729"/>
    </location>
</feature>
<feature type="transmembrane region" description="Helical" evidence="14">
    <location>
        <begin position="94"/>
        <end position="116"/>
    </location>
</feature>
<dbReference type="GO" id="GO:0005743">
    <property type="term" value="C:mitochondrial inner membrane"/>
    <property type="evidence" value="ECO:0007669"/>
    <property type="project" value="TreeGrafter"/>
</dbReference>
<dbReference type="GO" id="GO:0097254">
    <property type="term" value="P:renal tubular secretion"/>
    <property type="evidence" value="ECO:0007669"/>
    <property type="project" value="UniProtKB-ARBA"/>
</dbReference>
<evidence type="ECO:0000256" key="3">
    <source>
        <dbReference type="ARBA" id="ARBA00012191"/>
    </source>
</evidence>
<evidence type="ECO:0000256" key="9">
    <source>
        <dbReference type="ARBA" id="ARBA00022967"/>
    </source>
</evidence>
<feature type="transmembrane region" description="Helical" evidence="14">
    <location>
        <begin position="480"/>
        <end position="502"/>
    </location>
</feature>
<dbReference type="FunFam" id="1.20.1560.10:FF:000009">
    <property type="entry name" value="ABC transporter B family member 1"/>
    <property type="match status" value="1"/>
</dbReference>
<dbReference type="Proteomes" id="UP000759131">
    <property type="component" value="Unassembled WGS sequence"/>
</dbReference>
<evidence type="ECO:0000256" key="13">
    <source>
        <dbReference type="ARBA" id="ARBA00034018"/>
    </source>
</evidence>
<sequence>EADSYGKAGAVAEEVLGAVRTVYAFDGQRREIDRYSKHLEPARESGVRRTLFTALGLGIMWLCIYCSYGLAFWYGVRLIIRSIGDGTNQYEASTMLIVFFAVLMGTFSIGQTTPYFEAFAQARGSAALIFEVIERRPDIDSSSLVGDHIANFAGRVELRAVSFSYPSRPDVPILRDLSLVAEPGQTVALVGPSGCGKSTVIQLLQRFYDGSGGQVLIDGRDIRELNVGWLRDRIGVVGQEPVLFGRSIADNIRLGYGEATDEDVRRAATDANAADFIRRLPHGFDTLVGERGSQLSGGQKQRIAIARALVRKPKILLLDESTSALDTQSEAVVQAALDRASVGRTTFIVAHRLSTIRYAHKIIVINGGQVVETGTHEELMKRQALYYKLVKTQDLSQKEIDLGGDYGAVDDMPDVVSTAGRGLNGRAISLVEAMDEDMIGGADGAMAMKSRRRSSGGGGKEPVESPSQTRLLALLAPDKYLVLTGTVMAFLMGLSIPTYSLIFGDIMATMAEASIDKIRDDVFLYAMLFVTMGIVSGIVAFLQLYLFGICGERLTTRLRRLVFEAMLRQEVAWFDQRDNSTGALCSRLSSDAASVQGAAGSRLSTLCQAASTLCAGIIIAMIYSWKLGLVMLGFTPFVIVATYFQMRILSGQVDDDKHDTEEASRIAVEAITCVRTVASLHRETTFIGNYVEALRNQFRRSRLKAHMRGITFGVAQSLGNFSYAVSLFYGCRLIVDQELTYGDLFKSTEALIFGTAMVGQAVAFAPDYQKGRLASVHIFKLLDRLPKILVNQFTGDTPDMSAGNVRFDGLEFTYPTRPNVKILNGLSFDVSKGQTVALVGASGCGKSTIIQLIQRFYDTDGGEVILDGKNIRNLNIPWLRRRLGIVSQEPVLFGYSIGDNIAYGDNGRTVGMNEVVGAAERANIHAFIKSLPMGYDTPVGDKGTQLSGGQKQRIAIARALVRDPEILLLDEATSALDSESEQVVQQALDEAREGRTCIVIAHRLSTIQTADKIVVVSKGVAVEEGTHHQLLSKRGAYYDLYNAQSLTH</sequence>
<dbReference type="EMBL" id="OC859642">
    <property type="protein sequence ID" value="CAD7627806.1"/>
    <property type="molecule type" value="Genomic_DNA"/>
</dbReference>
<dbReference type="InterPro" id="IPR017871">
    <property type="entry name" value="ABC_transporter-like_CS"/>
</dbReference>
<dbReference type="SUPFAM" id="SSF90123">
    <property type="entry name" value="ABC transporter transmembrane region"/>
    <property type="match status" value="2"/>
</dbReference>
<dbReference type="FunFam" id="3.40.50.300:FF:000479">
    <property type="entry name" value="Multidrug resistance protein 1A"/>
    <property type="match status" value="1"/>
</dbReference>
<evidence type="ECO:0000313" key="17">
    <source>
        <dbReference type="EMBL" id="CAD7627806.1"/>
    </source>
</evidence>
<dbReference type="InterPro" id="IPR027417">
    <property type="entry name" value="P-loop_NTPase"/>
</dbReference>
<evidence type="ECO:0000256" key="2">
    <source>
        <dbReference type="ARBA" id="ARBA00007577"/>
    </source>
</evidence>
<dbReference type="GO" id="GO:0008559">
    <property type="term" value="F:ABC-type xenobiotic transporter activity"/>
    <property type="evidence" value="ECO:0007669"/>
    <property type="project" value="UniProtKB-EC"/>
</dbReference>
<evidence type="ECO:0000256" key="12">
    <source>
        <dbReference type="ARBA" id="ARBA00023180"/>
    </source>
</evidence>
<evidence type="ECO:0000256" key="1">
    <source>
        <dbReference type="ARBA" id="ARBA00004141"/>
    </source>
</evidence>
<accession>A0A7R9KR23</accession>
<keyword evidence="6" id="KW-0677">Repeat</keyword>
<feature type="transmembrane region" description="Helical" evidence="14">
    <location>
        <begin position="629"/>
        <end position="649"/>
    </location>
</feature>
<keyword evidence="7" id="KW-0547">Nucleotide-binding</keyword>
<evidence type="ECO:0000256" key="8">
    <source>
        <dbReference type="ARBA" id="ARBA00022840"/>
    </source>
</evidence>
<evidence type="ECO:0000259" key="16">
    <source>
        <dbReference type="PROSITE" id="PS50929"/>
    </source>
</evidence>
<dbReference type="InterPro" id="IPR003439">
    <property type="entry name" value="ABC_transporter-like_ATP-bd"/>
</dbReference>
<dbReference type="EC" id="7.6.2.2" evidence="3"/>
<dbReference type="SUPFAM" id="SSF52540">
    <property type="entry name" value="P-loop containing nucleoside triphosphate hydrolases"/>
    <property type="match status" value="2"/>
</dbReference>
<proteinExistence type="inferred from homology"/>
<dbReference type="Pfam" id="PF00664">
    <property type="entry name" value="ABC_membrane"/>
    <property type="match status" value="2"/>
</dbReference>
<evidence type="ECO:0000256" key="11">
    <source>
        <dbReference type="ARBA" id="ARBA00023136"/>
    </source>
</evidence>
<dbReference type="InterPro" id="IPR036640">
    <property type="entry name" value="ABC1_TM_sf"/>
</dbReference>
<evidence type="ECO:0000256" key="10">
    <source>
        <dbReference type="ARBA" id="ARBA00022989"/>
    </source>
</evidence>
<dbReference type="Gene3D" id="1.20.1560.10">
    <property type="entry name" value="ABC transporter type 1, transmembrane domain"/>
    <property type="match status" value="1"/>
</dbReference>
<feature type="domain" description="ABC transporter" evidence="15">
    <location>
        <begin position="805"/>
        <end position="1043"/>
    </location>
</feature>
<comment type="similarity">
    <text evidence="2">Belongs to the ABC transporter superfamily. ABCB family. Multidrug resistance exporter (TC 3.A.1.201) subfamily.</text>
</comment>
<evidence type="ECO:0000313" key="18">
    <source>
        <dbReference type="Proteomes" id="UP000759131"/>
    </source>
</evidence>
<dbReference type="OrthoDB" id="6500128at2759"/>
<protein>
    <recommendedName>
        <fullName evidence="3">ABC-type xenobiotic transporter</fullName>
        <ecNumber evidence="3">7.6.2.2</ecNumber>
    </recommendedName>
</protein>
<dbReference type="GO" id="GO:0015421">
    <property type="term" value="F:ABC-type oligopeptide transporter activity"/>
    <property type="evidence" value="ECO:0007669"/>
    <property type="project" value="TreeGrafter"/>
</dbReference>
<feature type="non-terminal residue" evidence="17">
    <location>
        <position position="1"/>
    </location>
</feature>
<dbReference type="CDD" id="cd03249">
    <property type="entry name" value="ABC_MTABC3_MDL1_MDL2"/>
    <property type="match status" value="2"/>
</dbReference>
<evidence type="ECO:0000256" key="6">
    <source>
        <dbReference type="ARBA" id="ARBA00022737"/>
    </source>
</evidence>
<dbReference type="Pfam" id="PF00005">
    <property type="entry name" value="ABC_tran"/>
    <property type="match status" value="2"/>
</dbReference>
<keyword evidence="12" id="KW-0325">Glycoprotein</keyword>
<keyword evidence="8" id="KW-0067">ATP-binding</keyword>
<organism evidence="17">
    <name type="scientific">Medioppia subpectinata</name>
    <dbReference type="NCBI Taxonomy" id="1979941"/>
    <lineage>
        <taxon>Eukaryota</taxon>
        <taxon>Metazoa</taxon>
        <taxon>Ecdysozoa</taxon>
        <taxon>Arthropoda</taxon>
        <taxon>Chelicerata</taxon>
        <taxon>Arachnida</taxon>
        <taxon>Acari</taxon>
        <taxon>Acariformes</taxon>
        <taxon>Sarcoptiformes</taxon>
        <taxon>Oribatida</taxon>
        <taxon>Brachypylina</taxon>
        <taxon>Oppioidea</taxon>
        <taxon>Oppiidae</taxon>
        <taxon>Medioppia</taxon>
    </lineage>
</organism>
<feature type="domain" description="ABC transmembrane type-1" evidence="16">
    <location>
        <begin position="1"/>
        <end position="121"/>
    </location>
</feature>
<dbReference type="Gene3D" id="3.40.50.300">
    <property type="entry name" value="P-loop containing nucleotide triphosphate hydrolases"/>
    <property type="match status" value="2"/>
</dbReference>
<dbReference type="InterPro" id="IPR039421">
    <property type="entry name" value="Type_1_exporter"/>
</dbReference>
<evidence type="ECO:0000256" key="5">
    <source>
        <dbReference type="ARBA" id="ARBA00022692"/>
    </source>
</evidence>
<dbReference type="PANTHER" id="PTHR43394">
    <property type="entry name" value="ATP-DEPENDENT PERMEASE MDL1, MITOCHONDRIAL"/>
    <property type="match status" value="1"/>
</dbReference>
<name>A0A7R9KR23_9ACAR</name>
<keyword evidence="5 14" id="KW-0812">Transmembrane</keyword>
<keyword evidence="9" id="KW-1278">Translocase</keyword>
<evidence type="ECO:0000256" key="4">
    <source>
        <dbReference type="ARBA" id="ARBA00022448"/>
    </source>
</evidence>
<keyword evidence="11 14" id="KW-0472">Membrane</keyword>
<feature type="domain" description="ABC transmembrane type-1" evidence="16">
    <location>
        <begin position="483"/>
        <end position="770"/>
    </location>
</feature>
<dbReference type="GO" id="GO:0017085">
    <property type="term" value="P:response to insecticide"/>
    <property type="evidence" value="ECO:0007669"/>
    <property type="project" value="UniProtKB-ARBA"/>
</dbReference>